<accession>A0A9P3PFJ4</accession>
<dbReference type="AlphaFoldDB" id="A0A9P3PFJ4"/>
<evidence type="ECO:0000256" key="1">
    <source>
        <dbReference type="SAM" id="MobiDB-lite"/>
    </source>
</evidence>
<protein>
    <submittedName>
        <fullName evidence="2">Uncharacterized protein</fullName>
    </submittedName>
</protein>
<keyword evidence="3" id="KW-1185">Reference proteome</keyword>
<feature type="compositionally biased region" description="Polar residues" evidence="1">
    <location>
        <begin position="83"/>
        <end position="94"/>
    </location>
</feature>
<comment type="caution">
    <text evidence="2">The sequence shown here is derived from an EMBL/GenBank/DDBJ whole genome shotgun (WGS) entry which is preliminary data.</text>
</comment>
<name>A0A9P3PFJ4_LYOSH</name>
<sequence>MATTLSRASPSTPTGPIYTDGAALDRTRPKRMFLETSSPDVLLVMRVTDRESDDASAFMDDVQPAVTEAYAADEEHGIASVASTLSSTQRQSPSFYGKPAEDDDDGPADISPRDYVPLPDTSSASTPSMASSTSSRSLSVNWTSEQLSRLAVRNHVRLVTAEQDNKGPGYGTALAPPPRAGQGCTEPRSVSDEERDSCPYVLYLRYPVQENVLTVVLLFRTRQSAPSL</sequence>
<gene>
    <name evidence="2" type="ORF">LshimejAT787_0200790</name>
</gene>
<organism evidence="2 3">
    <name type="scientific">Lyophyllum shimeji</name>
    <name type="common">Hon-shimeji</name>
    <name type="synonym">Tricholoma shimeji</name>
    <dbReference type="NCBI Taxonomy" id="47721"/>
    <lineage>
        <taxon>Eukaryota</taxon>
        <taxon>Fungi</taxon>
        <taxon>Dikarya</taxon>
        <taxon>Basidiomycota</taxon>
        <taxon>Agaricomycotina</taxon>
        <taxon>Agaricomycetes</taxon>
        <taxon>Agaricomycetidae</taxon>
        <taxon>Agaricales</taxon>
        <taxon>Tricholomatineae</taxon>
        <taxon>Lyophyllaceae</taxon>
        <taxon>Lyophyllum</taxon>
    </lineage>
</organism>
<feature type="compositionally biased region" description="Low complexity" evidence="1">
    <location>
        <begin position="121"/>
        <end position="138"/>
    </location>
</feature>
<feature type="region of interest" description="Disordered" evidence="1">
    <location>
        <begin position="163"/>
        <end position="192"/>
    </location>
</feature>
<feature type="compositionally biased region" description="Polar residues" evidence="1">
    <location>
        <begin position="1"/>
        <end position="14"/>
    </location>
</feature>
<dbReference type="Proteomes" id="UP001063166">
    <property type="component" value="Unassembled WGS sequence"/>
</dbReference>
<proteinExistence type="predicted"/>
<evidence type="ECO:0000313" key="2">
    <source>
        <dbReference type="EMBL" id="GLB34514.1"/>
    </source>
</evidence>
<feature type="region of interest" description="Disordered" evidence="1">
    <location>
        <begin position="83"/>
        <end position="138"/>
    </location>
</feature>
<reference evidence="2" key="1">
    <citation type="submission" date="2022-07" db="EMBL/GenBank/DDBJ databases">
        <title>The genome of Lyophyllum shimeji provides insight into the initial evolution of ectomycorrhizal fungal genome.</title>
        <authorList>
            <person name="Kobayashi Y."/>
            <person name="Shibata T."/>
            <person name="Hirakawa H."/>
            <person name="Shigenobu S."/>
            <person name="Nishiyama T."/>
            <person name="Yamada A."/>
            <person name="Hasebe M."/>
            <person name="Kawaguchi M."/>
        </authorList>
    </citation>
    <scope>NUCLEOTIDE SEQUENCE</scope>
    <source>
        <strain evidence="2">AT787</strain>
    </source>
</reference>
<evidence type="ECO:0000313" key="3">
    <source>
        <dbReference type="Proteomes" id="UP001063166"/>
    </source>
</evidence>
<dbReference type="EMBL" id="BRPK01000002">
    <property type="protein sequence ID" value="GLB34514.1"/>
    <property type="molecule type" value="Genomic_DNA"/>
</dbReference>
<feature type="region of interest" description="Disordered" evidence="1">
    <location>
        <begin position="1"/>
        <end position="23"/>
    </location>
</feature>